<dbReference type="Gene3D" id="1.10.600.10">
    <property type="entry name" value="Farnesyl Diphosphate Synthase"/>
    <property type="match status" value="1"/>
</dbReference>
<evidence type="ECO:0000313" key="17">
    <source>
        <dbReference type="Proteomes" id="UP000070444"/>
    </source>
</evidence>
<evidence type="ECO:0000256" key="13">
    <source>
        <dbReference type="ARBA" id="ARBA00023166"/>
    </source>
</evidence>
<name>A0A137P1B3_CONC2</name>
<keyword evidence="14" id="KW-0753">Steroid metabolism</keyword>
<evidence type="ECO:0000256" key="12">
    <source>
        <dbReference type="ARBA" id="ARBA00023136"/>
    </source>
</evidence>
<dbReference type="GO" id="GO:0005789">
    <property type="term" value="C:endoplasmic reticulum membrane"/>
    <property type="evidence" value="ECO:0007669"/>
    <property type="project" value="EnsemblFungi"/>
</dbReference>
<protein>
    <recommendedName>
        <fullName evidence="4 15">Squalene synthase</fullName>
        <shortName evidence="15">SQS</shortName>
        <shortName evidence="15">SS</shortName>
        <ecNumber evidence="4 15">2.5.1.21</ecNumber>
    </recommendedName>
</protein>
<evidence type="ECO:0000256" key="15">
    <source>
        <dbReference type="RuleBase" id="RU368088"/>
    </source>
</evidence>
<evidence type="ECO:0000256" key="6">
    <source>
        <dbReference type="ARBA" id="ARBA00022679"/>
    </source>
</evidence>
<dbReference type="SUPFAM" id="SSF48576">
    <property type="entry name" value="Terpenoid synthases"/>
    <property type="match status" value="1"/>
</dbReference>
<evidence type="ECO:0000256" key="3">
    <source>
        <dbReference type="ARBA" id="ARBA00006251"/>
    </source>
</evidence>
<dbReference type="EC" id="2.5.1.21" evidence="4 15"/>
<evidence type="ECO:0000256" key="7">
    <source>
        <dbReference type="ARBA" id="ARBA00022692"/>
    </source>
</evidence>
<evidence type="ECO:0000256" key="14">
    <source>
        <dbReference type="ARBA" id="ARBA00023221"/>
    </source>
</evidence>
<keyword evidence="10" id="KW-0756">Sterol biosynthesis</keyword>
<keyword evidence="8" id="KW-0752">Steroid biosynthesis</keyword>
<keyword evidence="11" id="KW-0443">Lipid metabolism</keyword>
<comment type="pathway">
    <text evidence="15">Terpene metabolism; lanosterol biosynthesis; lanosterol from farnesyl diphosphate: step 1/3.</text>
</comment>
<dbReference type="InterPro" id="IPR008949">
    <property type="entry name" value="Isoprenoid_synthase_dom_sf"/>
</dbReference>
<keyword evidence="6 15" id="KW-0808">Transferase</keyword>
<evidence type="ECO:0000256" key="11">
    <source>
        <dbReference type="ARBA" id="ARBA00023098"/>
    </source>
</evidence>
<dbReference type="PANTHER" id="PTHR11626:SF2">
    <property type="entry name" value="SQUALENE SYNTHASE"/>
    <property type="match status" value="1"/>
</dbReference>
<dbReference type="SFLD" id="SFLDG01018">
    <property type="entry name" value="Squalene/Phytoene_Synthase_Lik"/>
    <property type="match status" value="1"/>
</dbReference>
<dbReference type="EMBL" id="KQ964559">
    <property type="protein sequence ID" value="KXN68827.1"/>
    <property type="molecule type" value="Genomic_DNA"/>
</dbReference>
<reference evidence="16 17" key="1">
    <citation type="journal article" date="2015" name="Genome Biol. Evol.">
        <title>Phylogenomic analyses indicate that early fungi evolved digesting cell walls of algal ancestors of land plants.</title>
        <authorList>
            <person name="Chang Y."/>
            <person name="Wang S."/>
            <person name="Sekimoto S."/>
            <person name="Aerts A.L."/>
            <person name="Choi C."/>
            <person name="Clum A."/>
            <person name="LaButti K.M."/>
            <person name="Lindquist E.A."/>
            <person name="Yee Ngan C."/>
            <person name="Ohm R.A."/>
            <person name="Salamov A.A."/>
            <person name="Grigoriev I.V."/>
            <person name="Spatafora J.W."/>
            <person name="Berbee M.L."/>
        </authorList>
    </citation>
    <scope>NUCLEOTIDE SEQUENCE [LARGE SCALE GENOMIC DNA]</scope>
    <source>
        <strain evidence="16 17">NRRL 28638</strain>
    </source>
</reference>
<comment type="similarity">
    <text evidence="3 15">Belongs to the phytoene/squalene synthase family.</text>
</comment>
<gene>
    <name evidence="16" type="ORF">CONCODRAFT_18765</name>
</gene>
<evidence type="ECO:0000256" key="4">
    <source>
        <dbReference type="ARBA" id="ARBA00012373"/>
    </source>
</evidence>
<dbReference type="OMA" id="GEACQLM"/>
<keyword evidence="9 15" id="KW-1133">Transmembrane helix</keyword>
<evidence type="ECO:0000256" key="8">
    <source>
        <dbReference type="ARBA" id="ARBA00022955"/>
    </source>
</evidence>
<feature type="transmembrane region" description="Helical" evidence="15">
    <location>
        <begin position="397"/>
        <end position="415"/>
    </location>
</feature>
<accession>A0A137P1B3</accession>
<dbReference type="AlphaFoldDB" id="A0A137P1B3"/>
<dbReference type="NCBIfam" id="TIGR01559">
    <property type="entry name" value="squal_synth"/>
    <property type="match status" value="1"/>
</dbReference>
<comment type="subcellular location">
    <subcellularLocation>
        <location evidence="2">Membrane</location>
    </subcellularLocation>
</comment>
<keyword evidence="12 15" id="KW-0472">Membrane</keyword>
<dbReference type="SFLD" id="SFLDS00005">
    <property type="entry name" value="Isoprenoid_Synthase_Type_I"/>
    <property type="match status" value="1"/>
</dbReference>
<dbReference type="GO" id="GO:0006696">
    <property type="term" value="P:ergosterol biosynthetic process"/>
    <property type="evidence" value="ECO:0007669"/>
    <property type="project" value="EnsemblFungi"/>
</dbReference>
<dbReference type="FunFam" id="1.10.600.10:FF:000003">
    <property type="entry name" value="Farnesyl-diphosphate farnesyltransferase 1"/>
    <property type="match status" value="1"/>
</dbReference>
<dbReference type="CDD" id="cd00683">
    <property type="entry name" value="Trans_IPPS_HH"/>
    <property type="match status" value="1"/>
</dbReference>
<dbReference type="GO" id="GO:0055056">
    <property type="term" value="F:D-glucose transmembrane transporter activity"/>
    <property type="evidence" value="ECO:0007669"/>
    <property type="project" value="UniProtKB-UniRule"/>
</dbReference>
<sequence length="416" mass="48104">MSLKALQESLFYPEELSALLKFKFSSNNKKQSLKDISCDTERKCFEYLFLTSRSFAAVIHELDVELRLPICLFYLVLRGLDTIEDDMTIPIERKVELLTTFHELIYQPGWTFHENGKQEKDRILLQDFSVVIAEFLKLKVQYQEVIADITKKMGHGMAEFLDKKVDTLEDWDLYCHYVAGLVGHGLTRLMGLSGLEDPSLAENLELANSMGLFLQKVNIIRDYHEDLLEGRIFWPKEIWSKYVEKVGDLRLPENKDKAMLCLDDLCLNVLKHAPDCLKYMSLLRNNSCFNFCAIPQVMAISTIALVCNNYNLYNQNVKIRKGLAVKLIMESTDMITVQRIFSEFSHDVIQKVDPKNPRFLEYSTWYGQISQNIRNNKYASPIRSKPTNNSLSLPSNVIFPIILGSILYFVFKLIFA</sequence>
<dbReference type="Proteomes" id="UP000070444">
    <property type="component" value="Unassembled WGS sequence"/>
</dbReference>
<dbReference type="PROSITE" id="PS01044">
    <property type="entry name" value="SQUALEN_PHYTOEN_SYN_1"/>
    <property type="match status" value="1"/>
</dbReference>
<evidence type="ECO:0000256" key="2">
    <source>
        <dbReference type="ARBA" id="ARBA00004370"/>
    </source>
</evidence>
<dbReference type="GO" id="GO:1902767">
    <property type="term" value="P:isoprenoid biosynthetic process via mevalonate"/>
    <property type="evidence" value="ECO:0007669"/>
    <property type="project" value="EnsemblFungi"/>
</dbReference>
<dbReference type="PANTHER" id="PTHR11626">
    <property type="entry name" value="FARNESYL-DIPHOSPHATE FARNESYLTRANSFERASE"/>
    <property type="match status" value="1"/>
</dbReference>
<dbReference type="STRING" id="796925.A0A137P1B3"/>
<dbReference type="InterPro" id="IPR033904">
    <property type="entry name" value="Trans_IPPS_HH"/>
</dbReference>
<comment type="cofactor">
    <cofactor evidence="1 15">
        <name>Mg(2+)</name>
        <dbReference type="ChEBI" id="CHEBI:18420"/>
    </cofactor>
</comment>
<dbReference type="InterPro" id="IPR044844">
    <property type="entry name" value="Trans_IPPS_euk-type"/>
</dbReference>
<evidence type="ECO:0000256" key="1">
    <source>
        <dbReference type="ARBA" id="ARBA00001946"/>
    </source>
</evidence>
<dbReference type="GO" id="GO:0045338">
    <property type="term" value="P:farnesyl diphosphate metabolic process"/>
    <property type="evidence" value="ECO:0007669"/>
    <property type="project" value="InterPro"/>
</dbReference>
<keyword evidence="13" id="KW-1207">Sterol metabolism</keyword>
<keyword evidence="7 15" id="KW-0812">Transmembrane</keyword>
<comment type="function">
    <text evidence="15">Catalyzes the condensation of 2 farnesyl pyrophosphate (FPP) moieties to form squalene.</text>
</comment>
<evidence type="ECO:0000256" key="9">
    <source>
        <dbReference type="ARBA" id="ARBA00022989"/>
    </source>
</evidence>
<dbReference type="InterPro" id="IPR019845">
    <property type="entry name" value="Squalene/phytoene_synthase_CS"/>
</dbReference>
<dbReference type="InterPro" id="IPR006449">
    <property type="entry name" value="Squal_synth-like"/>
</dbReference>
<proteinExistence type="inferred from homology"/>
<dbReference type="UniPathway" id="UPA00767">
    <property type="reaction ID" value="UER00751"/>
</dbReference>
<dbReference type="PROSITE" id="PS01045">
    <property type="entry name" value="SQUALEN_PHYTOEN_SYN_2"/>
    <property type="match status" value="1"/>
</dbReference>
<keyword evidence="5" id="KW-0444">Lipid biosynthesis</keyword>
<dbReference type="Pfam" id="PF00494">
    <property type="entry name" value="SQS_PSY"/>
    <property type="match status" value="1"/>
</dbReference>
<dbReference type="InterPro" id="IPR002060">
    <property type="entry name" value="Squ/phyt_synthse"/>
</dbReference>
<evidence type="ECO:0000256" key="10">
    <source>
        <dbReference type="ARBA" id="ARBA00023011"/>
    </source>
</evidence>
<keyword evidence="17" id="KW-1185">Reference proteome</keyword>
<comment type="catalytic activity">
    <reaction evidence="15">
        <text>2 (2E,6E)-farnesyl diphosphate + NADH + H(+) = squalene + 2 diphosphate + NAD(+)</text>
        <dbReference type="Rhea" id="RHEA:32299"/>
        <dbReference type="ChEBI" id="CHEBI:15378"/>
        <dbReference type="ChEBI" id="CHEBI:15440"/>
        <dbReference type="ChEBI" id="CHEBI:33019"/>
        <dbReference type="ChEBI" id="CHEBI:57540"/>
        <dbReference type="ChEBI" id="CHEBI:57945"/>
        <dbReference type="ChEBI" id="CHEBI:175763"/>
        <dbReference type="EC" id="2.5.1.21"/>
    </reaction>
</comment>
<evidence type="ECO:0000313" key="16">
    <source>
        <dbReference type="EMBL" id="KXN68827.1"/>
    </source>
</evidence>
<dbReference type="GO" id="GO:0051996">
    <property type="term" value="F:squalene synthase [NAD(P)H] activity"/>
    <property type="evidence" value="ECO:0007669"/>
    <property type="project" value="UniProtKB-UniRule"/>
</dbReference>
<evidence type="ECO:0000256" key="5">
    <source>
        <dbReference type="ARBA" id="ARBA00022516"/>
    </source>
</evidence>
<comment type="catalytic activity">
    <reaction evidence="15">
        <text>2 (2E,6E)-farnesyl diphosphate + NADPH + H(+) = squalene + 2 diphosphate + NADP(+)</text>
        <dbReference type="Rhea" id="RHEA:32295"/>
        <dbReference type="ChEBI" id="CHEBI:15378"/>
        <dbReference type="ChEBI" id="CHEBI:15440"/>
        <dbReference type="ChEBI" id="CHEBI:33019"/>
        <dbReference type="ChEBI" id="CHEBI:57783"/>
        <dbReference type="ChEBI" id="CHEBI:58349"/>
        <dbReference type="ChEBI" id="CHEBI:175763"/>
        <dbReference type="EC" id="2.5.1.21"/>
    </reaction>
</comment>
<organism evidence="16 17">
    <name type="scientific">Conidiobolus coronatus (strain ATCC 28846 / CBS 209.66 / NRRL 28638)</name>
    <name type="common">Delacroixia coronata</name>
    <dbReference type="NCBI Taxonomy" id="796925"/>
    <lineage>
        <taxon>Eukaryota</taxon>
        <taxon>Fungi</taxon>
        <taxon>Fungi incertae sedis</taxon>
        <taxon>Zoopagomycota</taxon>
        <taxon>Entomophthoromycotina</taxon>
        <taxon>Entomophthoromycetes</taxon>
        <taxon>Entomophthorales</taxon>
        <taxon>Ancylistaceae</taxon>
        <taxon>Conidiobolus</taxon>
    </lineage>
</organism>
<dbReference type="OrthoDB" id="431150at2759"/>